<sequence>MNISYGSTLSLDGLAQLYEHRFMFLLLFLLFYVFVMLSDSLVVYIICSQRSLHRPMYVFVGAVLVNSVVGSSNLYPKLIWDLLEGIPVVLMSRSACLCQAYVSGFVGCASFMLMAAMAIDRYLSVCHPLRYAALMSPTVVTIMLIICWLAPAFIIAGVVALASRLQPCHSRATRLFCDTYTIVSISCWGEERFISEICGLFVTTILILIPIAFVLFSYTRILVLCLQRSRTFASKALKTCLPHVIVFVNYSLSVMFELLHRRVTTSDEARRTIATNVLVLVIPTVCNPVVYGLKVGEIYQKLKKLLHCHR</sequence>
<proteinExistence type="inferred from homology"/>
<evidence type="ECO:0000313" key="10">
    <source>
        <dbReference type="Proteomes" id="UP000694523"/>
    </source>
</evidence>
<dbReference type="SUPFAM" id="SSF81321">
    <property type="entry name" value="Family A G protein-coupled receptor-like"/>
    <property type="match status" value="1"/>
</dbReference>
<evidence type="ECO:0000256" key="6">
    <source>
        <dbReference type="RuleBase" id="RU000688"/>
    </source>
</evidence>
<keyword evidence="6" id="KW-0675">Receptor</keyword>
<organism evidence="9 10">
    <name type="scientific">Neogobius melanostomus</name>
    <name type="common">round goby</name>
    <dbReference type="NCBI Taxonomy" id="47308"/>
    <lineage>
        <taxon>Eukaryota</taxon>
        <taxon>Metazoa</taxon>
        <taxon>Chordata</taxon>
        <taxon>Craniata</taxon>
        <taxon>Vertebrata</taxon>
        <taxon>Euteleostomi</taxon>
        <taxon>Actinopterygii</taxon>
        <taxon>Neopterygii</taxon>
        <taxon>Teleostei</taxon>
        <taxon>Neoteleostei</taxon>
        <taxon>Acanthomorphata</taxon>
        <taxon>Gobiaria</taxon>
        <taxon>Gobiiformes</taxon>
        <taxon>Gobioidei</taxon>
        <taxon>Gobiidae</taxon>
        <taxon>Benthophilinae</taxon>
        <taxon>Neogobiini</taxon>
        <taxon>Neogobius</taxon>
    </lineage>
</organism>
<keyword evidence="10" id="KW-1185">Reference proteome</keyword>
<reference evidence="9" key="2">
    <citation type="submission" date="2025-09" db="UniProtKB">
        <authorList>
            <consortium name="Ensembl"/>
        </authorList>
    </citation>
    <scope>IDENTIFICATION</scope>
</reference>
<keyword evidence="3 7" id="KW-1133">Transmembrane helix</keyword>
<feature type="transmembrane region" description="Helical" evidence="7">
    <location>
        <begin position="240"/>
        <end position="260"/>
    </location>
</feature>
<keyword evidence="5 6" id="KW-0807">Transducer</keyword>
<dbReference type="GO" id="GO:0005886">
    <property type="term" value="C:plasma membrane"/>
    <property type="evidence" value="ECO:0007669"/>
    <property type="project" value="UniProtKB-SubCell"/>
</dbReference>
<dbReference type="PRINTS" id="PR00237">
    <property type="entry name" value="GPCRRHODOPSN"/>
</dbReference>
<feature type="transmembrane region" description="Helical" evidence="7">
    <location>
        <begin position="272"/>
        <end position="293"/>
    </location>
</feature>
<dbReference type="Pfam" id="PF13853">
    <property type="entry name" value="7tm_4"/>
    <property type="match status" value="1"/>
</dbReference>
<evidence type="ECO:0000256" key="7">
    <source>
        <dbReference type="RuleBase" id="RU363047"/>
    </source>
</evidence>
<dbReference type="Gene3D" id="1.20.1070.10">
    <property type="entry name" value="Rhodopsin 7-helix transmembrane proteins"/>
    <property type="match status" value="1"/>
</dbReference>
<dbReference type="InterPro" id="IPR000725">
    <property type="entry name" value="Olfact_rcpt"/>
</dbReference>
<reference evidence="9" key="1">
    <citation type="submission" date="2025-08" db="UniProtKB">
        <authorList>
            <consortium name="Ensembl"/>
        </authorList>
    </citation>
    <scope>IDENTIFICATION</scope>
</reference>
<keyword evidence="7" id="KW-0716">Sensory transduction</keyword>
<dbReference type="PANTHER" id="PTHR26451">
    <property type="entry name" value="G_PROTEIN_RECEP_F1_2 DOMAIN-CONTAINING PROTEIN"/>
    <property type="match status" value="1"/>
</dbReference>
<keyword evidence="6" id="KW-0297">G-protein coupled receptor</keyword>
<dbReference type="InterPro" id="IPR000276">
    <property type="entry name" value="GPCR_Rhodpsn"/>
</dbReference>
<comment type="subcellular location">
    <subcellularLocation>
        <location evidence="7">Cell membrane</location>
        <topology evidence="7">Multi-pass membrane protein</topology>
    </subcellularLocation>
    <subcellularLocation>
        <location evidence="1">Membrane</location>
        <topology evidence="1">Multi-pass membrane protein</topology>
    </subcellularLocation>
</comment>
<keyword evidence="2 6" id="KW-0812">Transmembrane</keyword>
<feature type="transmembrane region" description="Helical" evidence="7">
    <location>
        <begin position="100"/>
        <end position="119"/>
    </location>
</feature>
<dbReference type="PROSITE" id="PS00237">
    <property type="entry name" value="G_PROTEIN_RECEP_F1_1"/>
    <property type="match status" value="1"/>
</dbReference>
<dbReference type="InterPro" id="IPR052921">
    <property type="entry name" value="GPCR1_Superfamily_Member"/>
</dbReference>
<dbReference type="PRINTS" id="PR00245">
    <property type="entry name" value="OLFACTORYR"/>
</dbReference>
<keyword evidence="4 7" id="KW-0472">Membrane</keyword>
<accession>A0A8C6U6Y6</accession>
<feature type="transmembrane region" description="Helical" evidence="7">
    <location>
        <begin position="22"/>
        <end position="46"/>
    </location>
</feature>
<dbReference type="InterPro" id="IPR017452">
    <property type="entry name" value="GPCR_Rhodpsn_7TM"/>
</dbReference>
<feature type="domain" description="G-protein coupled receptors family 1 profile" evidence="8">
    <location>
        <begin position="38"/>
        <end position="291"/>
    </location>
</feature>
<dbReference type="GO" id="GO:0005549">
    <property type="term" value="F:odorant binding"/>
    <property type="evidence" value="ECO:0007669"/>
    <property type="project" value="TreeGrafter"/>
</dbReference>
<evidence type="ECO:0000313" key="9">
    <source>
        <dbReference type="Ensembl" id="ENSNMLP00000030162.1"/>
    </source>
</evidence>
<dbReference type="PROSITE" id="PS50262">
    <property type="entry name" value="G_PROTEIN_RECEP_F1_2"/>
    <property type="match status" value="1"/>
</dbReference>
<evidence type="ECO:0000256" key="2">
    <source>
        <dbReference type="ARBA" id="ARBA00022692"/>
    </source>
</evidence>
<dbReference type="GO" id="GO:0004930">
    <property type="term" value="F:G protein-coupled receptor activity"/>
    <property type="evidence" value="ECO:0007669"/>
    <property type="project" value="UniProtKB-KW"/>
</dbReference>
<evidence type="ECO:0000256" key="3">
    <source>
        <dbReference type="ARBA" id="ARBA00022989"/>
    </source>
</evidence>
<dbReference type="AlphaFoldDB" id="A0A8C6U6Y6"/>
<evidence type="ECO:0000259" key="8">
    <source>
        <dbReference type="PROSITE" id="PS50262"/>
    </source>
</evidence>
<evidence type="ECO:0000256" key="1">
    <source>
        <dbReference type="ARBA" id="ARBA00004141"/>
    </source>
</evidence>
<keyword evidence="7" id="KW-0552">Olfaction</keyword>
<dbReference type="PANTHER" id="PTHR26451:SF860">
    <property type="entry name" value="ODORANT RECEPTOR-RELATED"/>
    <property type="match status" value="1"/>
</dbReference>
<comment type="similarity">
    <text evidence="6">Belongs to the G-protein coupled receptor 1 family.</text>
</comment>
<name>A0A8C6U6Y6_9GOBI</name>
<dbReference type="Ensembl" id="ENSNMLT00000033630.1">
    <property type="protein sequence ID" value="ENSNMLP00000030162.1"/>
    <property type="gene ID" value="ENSNMLG00000019037.1"/>
</dbReference>
<keyword evidence="7" id="KW-1003">Cell membrane</keyword>
<evidence type="ECO:0000256" key="5">
    <source>
        <dbReference type="ARBA" id="ARBA00023224"/>
    </source>
</evidence>
<feature type="transmembrane region" description="Helical" evidence="7">
    <location>
        <begin position="131"/>
        <end position="162"/>
    </location>
</feature>
<feature type="transmembrane region" description="Helical" evidence="7">
    <location>
        <begin position="193"/>
        <end position="219"/>
    </location>
</feature>
<dbReference type="GO" id="GO:0004984">
    <property type="term" value="F:olfactory receptor activity"/>
    <property type="evidence" value="ECO:0007669"/>
    <property type="project" value="InterPro"/>
</dbReference>
<protein>
    <recommendedName>
        <fullName evidence="7">Olfactory receptor</fullName>
    </recommendedName>
</protein>
<evidence type="ECO:0000256" key="4">
    <source>
        <dbReference type="ARBA" id="ARBA00023136"/>
    </source>
</evidence>
<dbReference type="Proteomes" id="UP000694523">
    <property type="component" value="Unplaced"/>
</dbReference>